<reference evidence="4" key="1">
    <citation type="journal article" date="2018" name="Genome Biol. Evol.">
        <title>Genomics and development of Lentinus tigrinus, a white-rot wood-decaying mushroom with dimorphic fruiting bodies.</title>
        <authorList>
            <person name="Wu B."/>
            <person name="Xu Z."/>
            <person name="Knudson A."/>
            <person name="Carlson A."/>
            <person name="Chen N."/>
            <person name="Kovaka S."/>
            <person name="LaButti K."/>
            <person name="Lipzen A."/>
            <person name="Pennachio C."/>
            <person name="Riley R."/>
            <person name="Schakwitz W."/>
            <person name="Umezawa K."/>
            <person name="Ohm R.A."/>
            <person name="Grigoriev I.V."/>
            <person name="Nagy L.G."/>
            <person name="Gibbons J."/>
            <person name="Hibbett D."/>
        </authorList>
    </citation>
    <scope>NUCLEOTIDE SEQUENCE [LARGE SCALE GENOMIC DNA]</scope>
    <source>
        <strain evidence="4">ALCF2SS1-6</strain>
    </source>
</reference>
<feature type="non-terminal residue" evidence="4">
    <location>
        <position position="1"/>
    </location>
</feature>
<feature type="transmembrane region" description="Helical" evidence="2">
    <location>
        <begin position="118"/>
        <end position="140"/>
    </location>
</feature>
<feature type="transmembrane region" description="Helical" evidence="2">
    <location>
        <begin position="12"/>
        <end position="32"/>
    </location>
</feature>
<sequence>MDPTETLASTLISARAVEFAYFASAALIIYEYCITFHREVNQIWRRGFSSSTLLVYAVRYPAVINPLFVLLDLVPWNRQSDRSCAILVRSEMALNVLLLCSAAVFSSLRAYALCAQNITILVVVLGLGLMNPVISIYTFVETPSTYEKHWCNRSCEVSAGMIGARASAMLADAIVLVVTWKRTWSIRVEVSSFARTSSLTQTLMRDGTVYFVVLLIVNLIGLALIRRIDLVEPMSTWIAIFTSILTSRFIIDLHEASNGYSGGDTRFTHFASLSMSVFRQPTTAGRSVYGTILTERTAGKDFDESEIASLDGKDVNGMMVAMGPVQHFGEDDMLNSEEFNGNGTDDARAQLSE</sequence>
<proteinExistence type="predicted"/>
<dbReference type="AlphaFoldDB" id="A0A5C2SC34"/>
<accession>A0A5C2SC34</accession>
<dbReference type="EMBL" id="ML122262">
    <property type="protein sequence ID" value="RPD61323.1"/>
    <property type="molecule type" value="Genomic_DNA"/>
</dbReference>
<evidence type="ECO:0000256" key="1">
    <source>
        <dbReference type="SAM" id="MobiDB-lite"/>
    </source>
</evidence>
<evidence type="ECO:0000256" key="2">
    <source>
        <dbReference type="SAM" id="Phobius"/>
    </source>
</evidence>
<gene>
    <name evidence="4" type="ORF">L227DRAFT_652608</name>
</gene>
<organism evidence="4 5">
    <name type="scientific">Lentinus tigrinus ALCF2SS1-6</name>
    <dbReference type="NCBI Taxonomy" id="1328759"/>
    <lineage>
        <taxon>Eukaryota</taxon>
        <taxon>Fungi</taxon>
        <taxon>Dikarya</taxon>
        <taxon>Basidiomycota</taxon>
        <taxon>Agaricomycotina</taxon>
        <taxon>Agaricomycetes</taxon>
        <taxon>Polyporales</taxon>
        <taxon>Polyporaceae</taxon>
        <taxon>Lentinus</taxon>
    </lineage>
</organism>
<name>A0A5C2SC34_9APHY</name>
<keyword evidence="2" id="KW-1133">Transmembrane helix</keyword>
<dbReference type="InterPro" id="IPR045340">
    <property type="entry name" value="DUF6533"/>
</dbReference>
<keyword evidence="2" id="KW-0472">Membrane</keyword>
<evidence type="ECO:0000313" key="5">
    <source>
        <dbReference type="Proteomes" id="UP000313359"/>
    </source>
</evidence>
<feature type="transmembrane region" description="Helical" evidence="2">
    <location>
        <begin position="53"/>
        <end position="73"/>
    </location>
</feature>
<evidence type="ECO:0000259" key="3">
    <source>
        <dbReference type="Pfam" id="PF20151"/>
    </source>
</evidence>
<feature type="transmembrane region" description="Helical" evidence="2">
    <location>
        <begin position="208"/>
        <end position="228"/>
    </location>
</feature>
<dbReference type="Pfam" id="PF20151">
    <property type="entry name" value="DUF6533"/>
    <property type="match status" value="1"/>
</dbReference>
<feature type="region of interest" description="Disordered" evidence="1">
    <location>
        <begin position="331"/>
        <end position="353"/>
    </location>
</feature>
<dbReference type="OrthoDB" id="2795234at2759"/>
<keyword evidence="2" id="KW-0812">Transmembrane</keyword>
<evidence type="ECO:0000313" key="4">
    <source>
        <dbReference type="EMBL" id="RPD61323.1"/>
    </source>
</evidence>
<dbReference type="Proteomes" id="UP000313359">
    <property type="component" value="Unassembled WGS sequence"/>
</dbReference>
<feature type="domain" description="DUF6533" evidence="3">
    <location>
        <begin position="20"/>
        <end position="63"/>
    </location>
</feature>
<feature type="transmembrane region" description="Helical" evidence="2">
    <location>
        <begin position="93"/>
        <end position="111"/>
    </location>
</feature>
<keyword evidence="5" id="KW-1185">Reference proteome</keyword>
<protein>
    <recommendedName>
        <fullName evidence="3">DUF6533 domain-containing protein</fullName>
    </recommendedName>
</protein>